<dbReference type="InterPro" id="IPR023123">
    <property type="entry name" value="Tubulin_C"/>
</dbReference>
<evidence type="ECO:0000256" key="4">
    <source>
        <dbReference type="ARBA" id="ARBA00022801"/>
    </source>
</evidence>
<dbReference type="SUPFAM" id="SSF52490">
    <property type="entry name" value="Tubulin nucleotide-binding domain-like"/>
    <property type="match status" value="1"/>
</dbReference>
<dbReference type="InterPro" id="IPR000217">
    <property type="entry name" value="Tubulin"/>
</dbReference>
<gene>
    <name evidence="11" type="ORF">MHI_LOCUS64114</name>
</gene>
<dbReference type="PRINTS" id="PR01162">
    <property type="entry name" value="ALPHATUBULIN"/>
</dbReference>
<dbReference type="InterPro" id="IPR018316">
    <property type="entry name" value="Tubulin/FtsZ_2-layer-sand-dom"/>
</dbReference>
<dbReference type="AlphaFoldDB" id="A0A6V7GTB5"/>
<evidence type="ECO:0000256" key="3">
    <source>
        <dbReference type="ARBA" id="ARBA00022741"/>
    </source>
</evidence>
<evidence type="ECO:0000313" key="12">
    <source>
        <dbReference type="Proteomes" id="UP000752696"/>
    </source>
</evidence>
<keyword evidence="8" id="KW-0175">Coiled coil</keyword>
<dbReference type="FunFam" id="3.40.50.1440:FF:000079">
    <property type="entry name" value="Tubulin, alpha 4-like"/>
    <property type="match status" value="1"/>
</dbReference>
<evidence type="ECO:0000259" key="10">
    <source>
        <dbReference type="SMART" id="SM00865"/>
    </source>
</evidence>
<organism evidence="11 12">
    <name type="scientific">Heterotrigona itama</name>
    <dbReference type="NCBI Taxonomy" id="395501"/>
    <lineage>
        <taxon>Eukaryota</taxon>
        <taxon>Metazoa</taxon>
        <taxon>Ecdysozoa</taxon>
        <taxon>Arthropoda</taxon>
        <taxon>Hexapoda</taxon>
        <taxon>Insecta</taxon>
        <taxon>Pterygota</taxon>
        <taxon>Neoptera</taxon>
        <taxon>Endopterygota</taxon>
        <taxon>Hymenoptera</taxon>
        <taxon>Apocrita</taxon>
        <taxon>Aculeata</taxon>
        <taxon>Apoidea</taxon>
        <taxon>Anthophila</taxon>
        <taxon>Apidae</taxon>
        <taxon>Heterotrigona</taxon>
    </lineage>
</organism>
<comment type="catalytic activity">
    <reaction evidence="6">
        <text>GTP + H2O = GDP + phosphate + H(+)</text>
        <dbReference type="Rhea" id="RHEA:19669"/>
        <dbReference type="ChEBI" id="CHEBI:15377"/>
        <dbReference type="ChEBI" id="CHEBI:15378"/>
        <dbReference type="ChEBI" id="CHEBI:37565"/>
        <dbReference type="ChEBI" id="CHEBI:43474"/>
        <dbReference type="ChEBI" id="CHEBI:58189"/>
    </reaction>
    <physiologicalReaction direction="left-to-right" evidence="6">
        <dbReference type="Rhea" id="RHEA:19670"/>
    </physiologicalReaction>
</comment>
<feature type="domain" description="Tubulin/FtsZ 2-layer sandwich" evidence="10">
    <location>
        <begin position="242"/>
        <end position="387"/>
    </location>
</feature>
<dbReference type="EMBL" id="CAJDYZ010001188">
    <property type="protein sequence ID" value="CAD1468699.1"/>
    <property type="molecule type" value="Genomic_DNA"/>
</dbReference>
<dbReference type="FunFam" id="3.30.1330.20:FF:000001">
    <property type="entry name" value="Tubulin alpha chain"/>
    <property type="match status" value="1"/>
</dbReference>
<comment type="function">
    <text evidence="7">Tubulin is the major constituent of microtubules, a cylinder consisting of laterally associated linear protofilaments composed of alpha- and beta-tubulin heterodimers. Microtubules grow by the addition of GTP-tubulin dimers to the microtubule end, where a stabilizing cap forms. Below the cap, tubulin dimers are in GDP-bound state, owing to GTPase activity of alpha-tubulin.</text>
</comment>
<evidence type="ECO:0000313" key="11">
    <source>
        <dbReference type="EMBL" id="CAD1468699.1"/>
    </source>
</evidence>
<dbReference type="Gene3D" id="3.30.1330.20">
    <property type="entry name" value="Tubulin/FtsZ, C-terminal domain"/>
    <property type="match status" value="1"/>
</dbReference>
<dbReference type="OrthoDB" id="1844at2759"/>
<dbReference type="Gene3D" id="1.10.287.600">
    <property type="entry name" value="Helix hairpin bin"/>
    <property type="match status" value="1"/>
</dbReference>
<evidence type="ECO:0000256" key="7">
    <source>
        <dbReference type="RuleBase" id="RU000352"/>
    </source>
</evidence>
<keyword evidence="3 7" id="KW-0547">Nucleotide-binding</keyword>
<dbReference type="SMART" id="SM00865">
    <property type="entry name" value="Tubulin_C"/>
    <property type="match status" value="1"/>
</dbReference>
<dbReference type="InterPro" id="IPR017975">
    <property type="entry name" value="Tubulin_CS"/>
</dbReference>
<dbReference type="GO" id="GO:0007017">
    <property type="term" value="P:microtubule-based process"/>
    <property type="evidence" value="ECO:0007669"/>
    <property type="project" value="InterPro"/>
</dbReference>
<evidence type="ECO:0000256" key="5">
    <source>
        <dbReference type="ARBA" id="ARBA00023134"/>
    </source>
</evidence>
<proteinExistence type="inferred from homology"/>
<dbReference type="InterPro" id="IPR003008">
    <property type="entry name" value="Tubulin_FtsZ_GTPase"/>
</dbReference>
<dbReference type="Gene3D" id="3.40.50.1440">
    <property type="entry name" value="Tubulin/FtsZ, GTPase domain"/>
    <property type="match status" value="1"/>
</dbReference>
<name>A0A6V7GTB5_9HYME</name>
<feature type="coiled-coil region" evidence="8">
    <location>
        <begin position="403"/>
        <end position="430"/>
    </location>
</feature>
<dbReference type="SMART" id="SM00864">
    <property type="entry name" value="Tubulin"/>
    <property type="match status" value="1"/>
</dbReference>
<evidence type="ECO:0000256" key="8">
    <source>
        <dbReference type="SAM" id="Coils"/>
    </source>
</evidence>
<dbReference type="SUPFAM" id="SSF55307">
    <property type="entry name" value="Tubulin C-terminal domain-like"/>
    <property type="match status" value="1"/>
</dbReference>
<feature type="non-terminal residue" evidence="11">
    <location>
        <position position="433"/>
    </location>
</feature>
<dbReference type="InterPro" id="IPR002452">
    <property type="entry name" value="Alpha_tubulin"/>
</dbReference>
<evidence type="ECO:0000259" key="9">
    <source>
        <dbReference type="SMART" id="SM00864"/>
    </source>
</evidence>
<protein>
    <recommendedName>
        <fullName evidence="7">Tubulin alpha chain</fullName>
    </recommendedName>
</protein>
<comment type="caution">
    <text evidence="11">The sequence shown here is derived from an EMBL/GenBank/DDBJ whole genome shotgun (WGS) entry which is preliminary data.</text>
</comment>
<accession>A0A6V7GTB5</accession>
<dbReference type="GO" id="GO:0005737">
    <property type="term" value="C:cytoplasm"/>
    <property type="evidence" value="ECO:0007669"/>
    <property type="project" value="UniProtKB-ARBA"/>
</dbReference>
<keyword evidence="4" id="KW-0378">Hydrolase</keyword>
<dbReference type="GO" id="GO:0005200">
    <property type="term" value="F:structural constituent of cytoskeleton"/>
    <property type="evidence" value="ECO:0007669"/>
    <property type="project" value="InterPro"/>
</dbReference>
<dbReference type="PANTHER" id="PTHR11588">
    <property type="entry name" value="TUBULIN"/>
    <property type="match status" value="1"/>
</dbReference>
<keyword evidence="12" id="KW-1185">Reference proteome</keyword>
<keyword evidence="2 7" id="KW-0493">Microtubule</keyword>
<dbReference type="InterPro" id="IPR036525">
    <property type="entry name" value="Tubulin/FtsZ_GTPase_sf"/>
</dbReference>
<keyword evidence="5 7" id="KW-0342">GTP-binding</keyword>
<dbReference type="CDD" id="cd02186">
    <property type="entry name" value="alpha_tubulin"/>
    <property type="match status" value="1"/>
</dbReference>
<evidence type="ECO:0000256" key="1">
    <source>
        <dbReference type="ARBA" id="ARBA00009636"/>
    </source>
</evidence>
<comment type="subunit">
    <text evidence="7">Dimer of alpha and beta chains. A typical microtubule is a hollow water-filled tube with an outer diameter of 25 nm and an inner diameter of 15 nM. Alpha-beta heterodimers associate head-to-tail to form protofilaments running lengthwise along the microtubule wall with the beta-tubulin subunit facing the microtubule plus end conferring a structural polarity. Microtubules usually have 13 protofilaments but different protofilament numbers can be found in some organisms and specialized cells.</text>
</comment>
<dbReference type="PROSITE" id="PS00227">
    <property type="entry name" value="TUBULIN"/>
    <property type="match status" value="1"/>
</dbReference>
<dbReference type="PRINTS" id="PR01161">
    <property type="entry name" value="TUBULIN"/>
</dbReference>
<evidence type="ECO:0000256" key="6">
    <source>
        <dbReference type="ARBA" id="ARBA00049117"/>
    </source>
</evidence>
<dbReference type="Proteomes" id="UP000752696">
    <property type="component" value="Unassembled WGS sequence"/>
</dbReference>
<dbReference type="InterPro" id="IPR037103">
    <property type="entry name" value="Tubulin/FtsZ-like_C"/>
</dbReference>
<dbReference type="GO" id="GO:0005874">
    <property type="term" value="C:microtubule"/>
    <property type="evidence" value="ECO:0007669"/>
    <property type="project" value="UniProtKB-KW"/>
</dbReference>
<sequence length="433" mass="48667">RECISIHIGQAGVQMGNACWELYCLEHGIQPNGQMPSDTTIGYGDDSFNTFFSETDSGKHVPRAVFVDLEPTVVGKNVSISLLKRIYDSSDEVRTGTYRQLFHPEQLITGKEDAANNYARGHYTIGKEIIDLTLDRIRRLTERCRGLQGFLIFHSFGGGTGSGFSSLLMERLSVDYPKRSKLTFSIYPAPQVKNHWKCKFEAIYELCRRNLSIDRPTYTNLNRLIGQIVSSITASLRFDGALNVDLTEFQTNLVPYPRIHFPLATYAPVLSAAKAGHERITVAEITNSCFEPNHQMVNCDPRRGKYMAVCMLYRGDVVPKDVNAAIATIKRQKHVQFVEWCPTGFKVGINYQPPTVVPGGDLAKVERAVCCLCNTTAIVEAWARIDNKFDLMFVGEGMEEGEFAEAREDLAALELDYREVQEDAANSEEEEEY</sequence>
<reference evidence="11" key="1">
    <citation type="submission" date="2020-07" db="EMBL/GenBank/DDBJ databases">
        <authorList>
            <person name="Nazaruddin N."/>
        </authorList>
    </citation>
    <scope>NUCLEOTIDE SEQUENCE</scope>
</reference>
<dbReference type="Pfam" id="PF00091">
    <property type="entry name" value="Tubulin"/>
    <property type="match status" value="1"/>
</dbReference>
<feature type="domain" description="Tubulin/FtsZ GTPase" evidence="9">
    <location>
        <begin position="48"/>
        <end position="240"/>
    </location>
</feature>
<dbReference type="Pfam" id="PF03953">
    <property type="entry name" value="Tubulin_C"/>
    <property type="match status" value="1"/>
</dbReference>
<dbReference type="GO" id="GO:0016787">
    <property type="term" value="F:hydrolase activity"/>
    <property type="evidence" value="ECO:0007669"/>
    <property type="project" value="UniProtKB-KW"/>
</dbReference>
<comment type="similarity">
    <text evidence="1 7">Belongs to the tubulin family.</text>
</comment>
<dbReference type="InterPro" id="IPR008280">
    <property type="entry name" value="Tub_FtsZ_C"/>
</dbReference>
<evidence type="ECO:0000256" key="2">
    <source>
        <dbReference type="ARBA" id="ARBA00022701"/>
    </source>
</evidence>
<dbReference type="GO" id="GO:0005525">
    <property type="term" value="F:GTP binding"/>
    <property type="evidence" value="ECO:0007669"/>
    <property type="project" value="UniProtKB-UniRule"/>
</dbReference>